<evidence type="ECO:0000313" key="1">
    <source>
        <dbReference type="EMBL" id="QNT70896.1"/>
    </source>
</evidence>
<reference evidence="1 2" key="1">
    <citation type="submission" date="2020-05" db="EMBL/GenBank/DDBJ databases">
        <title>Complete closed genome sequence of Defluviicoccus vanus.</title>
        <authorList>
            <person name="Bessarab I."/>
            <person name="Arumugam K."/>
            <person name="Maszenan A.M."/>
            <person name="Seviour R.J."/>
            <person name="Williams R.B."/>
        </authorList>
    </citation>
    <scope>NUCLEOTIDE SEQUENCE [LARGE SCALE GENOMIC DNA]</scope>
    <source>
        <strain evidence="1 2">Ben 114</strain>
    </source>
</reference>
<gene>
    <name evidence="1" type="ORF">HQ394_18245</name>
</gene>
<protein>
    <submittedName>
        <fullName evidence="1">Uncharacterized protein</fullName>
    </submittedName>
</protein>
<dbReference type="AlphaFoldDB" id="A0A7H1N5B0"/>
<accession>A0A7H1N5B0</accession>
<sequence length="98" mass="10890">MPVTPDVRLCRGRVDKSLLLVRFRSLEMVGAMRAVLPPEPLTERILVIVPEKGSVTLHDLLAQIAPEHRNIAARAVVWLAKMGAITIIPPLSPRRQAR</sequence>
<evidence type="ECO:0000313" key="2">
    <source>
        <dbReference type="Proteomes" id="UP000516369"/>
    </source>
</evidence>
<keyword evidence="2" id="KW-1185">Reference proteome</keyword>
<dbReference type="Proteomes" id="UP000516369">
    <property type="component" value="Chromosome"/>
</dbReference>
<dbReference type="KEGG" id="dvn:HQ394_18245"/>
<organism evidence="1 2">
    <name type="scientific">Defluviicoccus vanus</name>
    <dbReference type="NCBI Taxonomy" id="111831"/>
    <lineage>
        <taxon>Bacteria</taxon>
        <taxon>Pseudomonadati</taxon>
        <taxon>Pseudomonadota</taxon>
        <taxon>Alphaproteobacteria</taxon>
        <taxon>Rhodospirillales</taxon>
        <taxon>Rhodospirillaceae</taxon>
        <taxon>Defluviicoccus</taxon>
    </lineage>
</organism>
<name>A0A7H1N5B0_9PROT</name>
<proteinExistence type="predicted"/>
<dbReference type="EMBL" id="CP053923">
    <property type="protein sequence ID" value="QNT70896.1"/>
    <property type="molecule type" value="Genomic_DNA"/>
</dbReference>